<dbReference type="Pfam" id="PF20399">
    <property type="entry name" value="PH_20"/>
    <property type="match status" value="1"/>
</dbReference>
<evidence type="ECO:0000256" key="2">
    <source>
        <dbReference type="SAM" id="Coils"/>
    </source>
</evidence>
<keyword evidence="1" id="KW-0597">Phosphoprotein</keyword>
<dbReference type="Proteomes" id="UP000193560">
    <property type="component" value="Unassembled WGS sequence"/>
</dbReference>
<gene>
    <name evidence="6" type="ORF">BCR42DRAFT_476185</name>
</gene>
<protein>
    <recommendedName>
        <fullName evidence="8">PH domain-containing protein</fullName>
    </recommendedName>
</protein>
<evidence type="ECO:0000259" key="5">
    <source>
        <dbReference type="Pfam" id="PF20400"/>
    </source>
</evidence>
<feature type="domain" description="SLM1/RGC1-like PH" evidence="4">
    <location>
        <begin position="462"/>
        <end position="540"/>
    </location>
</feature>
<dbReference type="PANTHER" id="PTHR31941">
    <property type="entry name" value="CYTOSKELETAL SIGNALING PROTEIN SLM1"/>
    <property type="match status" value="1"/>
</dbReference>
<dbReference type="Gene3D" id="2.30.29.30">
    <property type="entry name" value="Pleckstrin-homology domain (PH domain)/Phosphotyrosine-binding domain (PTB)"/>
    <property type="match status" value="1"/>
</dbReference>
<organism evidence="6 7">
    <name type="scientific">Absidia repens</name>
    <dbReference type="NCBI Taxonomy" id="90262"/>
    <lineage>
        <taxon>Eukaryota</taxon>
        <taxon>Fungi</taxon>
        <taxon>Fungi incertae sedis</taxon>
        <taxon>Mucoromycota</taxon>
        <taxon>Mucoromycotina</taxon>
        <taxon>Mucoromycetes</taxon>
        <taxon>Mucorales</taxon>
        <taxon>Cunninghamellaceae</taxon>
        <taxon>Absidia</taxon>
    </lineage>
</organism>
<keyword evidence="7" id="KW-1185">Reference proteome</keyword>
<reference evidence="6 7" key="1">
    <citation type="submission" date="2016-07" db="EMBL/GenBank/DDBJ databases">
        <title>Pervasive Adenine N6-methylation of Active Genes in Fungi.</title>
        <authorList>
            <consortium name="DOE Joint Genome Institute"/>
            <person name="Mondo S.J."/>
            <person name="Dannebaum R.O."/>
            <person name="Kuo R.C."/>
            <person name="Labutti K."/>
            <person name="Haridas S."/>
            <person name="Kuo A."/>
            <person name="Salamov A."/>
            <person name="Ahrendt S.R."/>
            <person name="Lipzen A."/>
            <person name="Sullivan W."/>
            <person name="Andreopoulos W.B."/>
            <person name="Clum A."/>
            <person name="Lindquist E."/>
            <person name="Daum C."/>
            <person name="Ramamoorthy G.K."/>
            <person name="Gryganskyi A."/>
            <person name="Culley D."/>
            <person name="Magnuson J.K."/>
            <person name="James T.Y."/>
            <person name="O'Malley M.A."/>
            <person name="Stajich J.E."/>
            <person name="Spatafora J.W."/>
            <person name="Visel A."/>
            <person name="Grigoriev I.V."/>
        </authorList>
    </citation>
    <scope>NUCLEOTIDE SEQUENCE [LARGE SCALE GENOMIC DNA]</scope>
    <source>
        <strain evidence="6 7">NRRL 1336</strain>
    </source>
</reference>
<evidence type="ECO:0000313" key="7">
    <source>
        <dbReference type="Proteomes" id="UP000193560"/>
    </source>
</evidence>
<dbReference type="InterPro" id="IPR046868">
    <property type="entry name" value="BAR_4"/>
</dbReference>
<dbReference type="InterPro" id="IPR027267">
    <property type="entry name" value="AH/BAR_dom_sf"/>
</dbReference>
<feature type="compositionally biased region" description="Basic and acidic residues" evidence="3">
    <location>
        <begin position="688"/>
        <end position="697"/>
    </location>
</feature>
<name>A0A1X2IS79_9FUNG</name>
<proteinExistence type="predicted"/>
<sequence>MQNFLNKRQWMTKNNSVNPIPTKDGRVPFKRDSFNTSSCPTTTSIKSLIPSLSTFNLPPTTATTIAATTSSPSQCTNSIADLYSPCSTTTATDLPDLGDAENDNPTTIYETPPPIFACDQHTPYPITMDQYGSPDLQQLGIQPVKLLLERLEAWQDVTKCLYNHFEALALVESSIVKSYYKLEDILAFEHHGIGGSNNQQRPLDVTGDNSNGSNSNRDMQNSNGLRESGGSRNKKKLGRPTPETAAVLSPSTLESHFAKTAGIRQVCDAWQMYHLKNAKDHIDYSSFIRAQGLPLLANIKNELKYIIRSVRSDDRLSLTHLAKLKEEAAKRLTRLDQQLTFFDRHPDHGDTKEDPWLMNTRVIKQMLKVYQQENKMHETVIRLQREIMALEKQLMEDLRQFCQQLYTLRESSWLGVDRGLLEIMRAFDNVTNDADWDTFINQCKDQLVSEEASYRHPERLQYPNHNHPLVQPLFAARMERRSSILHNWHEYIYVLTPAGFLHEYRNPKSYPSHPTSTAYIPEYNVTTLSTNRHHDLIFQLQPYALAPSFPRLTSSNTISGRCGTPSISSKPFGRATTTRTRKNITLRAKSAQDMQTWLEHMTVCSHRYRPVIQCRRSVGDLVSSVGTFSPTLVNQDMAPSPRWLLSPAPTARGFSVLADFLSFASKQLASDHQEQRDLKSTMSTAKTTELHLSEKLTPDSTSPTAPYKENQETDDRIEAAPQPPNEDPRPSILTGVQYPSD</sequence>
<dbReference type="InterPro" id="IPR011993">
    <property type="entry name" value="PH-like_dom_sf"/>
</dbReference>
<dbReference type="InterPro" id="IPR046869">
    <property type="entry name" value="SLM1/RGC1-like_PH"/>
</dbReference>
<evidence type="ECO:0000256" key="1">
    <source>
        <dbReference type="ARBA" id="ARBA00022553"/>
    </source>
</evidence>
<dbReference type="PANTHER" id="PTHR31941:SF1">
    <property type="entry name" value="CYTOSKELETAL SIGNALING PROTEIN SLM1"/>
    <property type="match status" value="1"/>
</dbReference>
<comment type="caution">
    <text evidence="6">The sequence shown here is derived from an EMBL/GenBank/DDBJ whole genome shotgun (WGS) entry which is preliminary data.</text>
</comment>
<dbReference type="EMBL" id="MCGE01000006">
    <property type="protein sequence ID" value="ORZ20596.1"/>
    <property type="molecule type" value="Genomic_DNA"/>
</dbReference>
<feature type="compositionally biased region" description="Basic and acidic residues" evidence="3">
    <location>
        <begin position="709"/>
        <end position="718"/>
    </location>
</feature>
<evidence type="ECO:0000256" key="3">
    <source>
        <dbReference type="SAM" id="MobiDB-lite"/>
    </source>
</evidence>
<dbReference type="OrthoDB" id="5598057at2759"/>
<evidence type="ECO:0000259" key="4">
    <source>
        <dbReference type="Pfam" id="PF20399"/>
    </source>
</evidence>
<feature type="domain" description="SLM1/RGC1-like BAR-like" evidence="5">
    <location>
        <begin position="261"/>
        <end position="442"/>
    </location>
</feature>
<feature type="coiled-coil region" evidence="2">
    <location>
        <begin position="373"/>
        <end position="400"/>
    </location>
</feature>
<dbReference type="Gene3D" id="1.20.1270.60">
    <property type="entry name" value="Arfaptin homology (AH) domain/BAR domain"/>
    <property type="match status" value="1"/>
</dbReference>
<feature type="region of interest" description="Disordered" evidence="3">
    <location>
        <begin position="672"/>
        <end position="741"/>
    </location>
</feature>
<dbReference type="SUPFAM" id="SSF50729">
    <property type="entry name" value="PH domain-like"/>
    <property type="match status" value="1"/>
</dbReference>
<dbReference type="Pfam" id="PF20400">
    <property type="entry name" value="BAR_4"/>
    <property type="match status" value="1"/>
</dbReference>
<accession>A0A1X2IS79</accession>
<dbReference type="STRING" id="90262.A0A1X2IS79"/>
<keyword evidence="2" id="KW-0175">Coiled coil</keyword>
<dbReference type="AlphaFoldDB" id="A0A1X2IS79"/>
<evidence type="ECO:0000313" key="6">
    <source>
        <dbReference type="EMBL" id="ORZ20596.1"/>
    </source>
</evidence>
<feature type="region of interest" description="Disordered" evidence="3">
    <location>
        <begin position="196"/>
        <end position="250"/>
    </location>
</feature>
<evidence type="ECO:0008006" key="8">
    <source>
        <dbReference type="Google" id="ProtNLM"/>
    </source>
</evidence>